<organism evidence="1 2">
    <name type="scientific">Tunturiibacter empetritectus</name>
    <dbReference type="NCBI Taxonomy" id="3069691"/>
    <lineage>
        <taxon>Bacteria</taxon>
        <taxon>Pseudomonadati</taxon>
        <taxon>Acidobacteriota</taxon>
        <taxon>Terriglobia</taxon>
        <taxon>Terriglobales</taxon>
        <taxon>Acidobacteriaceae</taxon>
        <taxon>Tunturiibacter</taxon>
    </lineage>
</organism>
<comment type="caution">
    <text evidence="1">The sequence shown here is derived from an EMBL/GenBank/DDBJ whole genome shotgun (WGS) entry which is preliminary data.</text>
</comment>
<accession>A0A7W8ILS7</accession>
<proteinExistence type="predicted"/>
<dbReference type="AlphaFoldDB" id="A0A7W8ILS7"/>
<name>A0A7W8ILS7_9BACT</name>
<gene>
    <name evidence="1" type="ORF">HDF09_004181</name>
</gene>
<keyword evidence="2" id="KW-1185">Reference proteome</keyword>
<dbReference type="Proteomes" id="UP000568106">
    <property type="component" value="Unassembled WGS sequence"/>
</dbReference>
<sequence length="244" mass="26161">MSILPSIRSSSTSRILLATSVLWSAIPLLAFGAPNSKALREALVADYPLTKVGVVMFRTDYNRITQPGAILAVRVPGIYADVANTEDAIVNTNVANGQVSQATGFTAAFGSNTGKSRTLNPNEKVYVTDVLVKRDAVQLELLTVDVTTLADGQGTRYRAELNVKLPGLDSMKPEDVKKTIDTVVADPAVASAVESKTVKLGMSTDEVKKTLGNPDKIVDLGAKQVYIYKDMKIVFIDSKVSDVQ</sequence>
<reference evidence="1" key="1">
    <citation type="submission" date="2020-08" db="EMBL/GenBank/DDBJ databases">
        <title>Genomic Encyclopedia of Type Strains, Phase IV (KMG-V): Genome sequencing to study the core and pangenomes of soil and plant-associated prokaryotes.</title>
        <authorList>
            <person name="Whitman W."/>
        </authorList>
    </citation>
    <scope>NUCLEOTIDE SEQUENCE [LARGE SCALE GENOMIC DNA]</scope>
    <source>
        <strain evidence="1">M8UP27</strain>
    </source>
</reference>
<evidence type="ECO:0000313" key="2">
    <source>
        <dbReference type="Proteomes" id="UP000568106"/>
    </source>
</evidence>
<dbReference type="EMBL" id="JACHDY010000009">
    <property type="protein sequence ID" value="MBB5319472.1"/>
    <property type="molecule type" value="Genomic_DNA"/>
</dbReference>
<protein>
    <submittedName>
        <fullName evidence="1">Uncharacterized protein</fullName>
    </submittedName>
</protein>
<evidence type="ECO:0000313" key="1">
    <source>
        <dbReference type="EMBL" id="MBB5319472.1"/>
    </source>
</evidence>